<dbReference type="PANTHER" id="PTHR32089">
    <property type="entry name" value="METHYL-ACCEPTING CHEMOTAXIS PROTEIN MCPB"/>
    <property type="match status" value="1"/>
</dbReference>
<feature type="domain" description="Methyl-accepting transducer" evidence="8">
    <location>
        <begin position="111"/>
        <end position="340"/>
    </location>
</feature>
<dbReference type="Gene3D" id="1.10.287.950">
    <property type="entry name" value="Methyl-accepting chemotaxis protein"/>
    <property type="match status" value="1"/>
</dbReference>
<evidence type="ECO:0000256" key="4">
    <source>
        <dbReference type="ARBA" id="ARBA00023136"/>
    </source>
</evidence>
<evidence type="ECO:0000259" key="8">
    <source>
        <dbReference type="PROSITE" id="PS50111"/>
    </source>
</evidence>
<gene>
    <name evidence="10" type="ORF">PHACT_02885</name>
</gene>
<dbReference type="GO" id="GO:0006935">
    <property type="term" value="P:chemotaxis"/>
    <property type="evidence" value="ECO:0007669"/>
    <property type="project" value="InterPro"/>
</dbReference>
<keyword evidence="5 7" id="KW-0807">Transducer</keyword>
<dbReference type="PROSITE" id="PS50885">
    <property type="entry name" value="HAMP"/>
    <property type="match status" value="1"/>
</dbReference>
<evidence type="ECO:0000256" key="5">
    <source>
        <dbReference type="ARBA" id="ARBA00023224"/>
    </source>
</evidence>
<comment type="subcellular location">
    <subcellularLocation>
        <location evidence="1">Membrane</location>
    </subcellularLocation>
</comment>
<proteinExistence type="inferred from homology"/>
<dbReference type="InterPro" id="IPR004090">
    <property type="entry name" value="Chemotax_Me-accpt_rcpt"/>
</dbReference>
<keyword evidence="11" id="KW-1185">Reference proteome</keyword>
<protein>
    <recommendedName>
        <fullName evidence="12">Methyl-accepting transducer domain-containing protein</fullName>
    </recommendedName>
</protein>
<organism evidence="10 11">
    <name type="scientific">Pseudohongiella acticola</name>
    <dbReference type="NCBI Taxonomy" id="1524254"/>
    <lineage>
        <taxon>Bacteria</taxon>
        <taxon>Pseudomonadati</taxon>
        <taxon>Pseudomonadota</taxon>
        <taxon>Gammaproteobacteria</taxon>
        <taxon>Pseudomonadales</taxon>
        <taxon>Pseudohongiellaceae</taxon>
        <taxon>Pseudohongiella</taxon>
    </lineage>
</organism>
<evidence type="ECO:0000259" key="9">
    <source>
        <dbReference type="PROSITE" id="PS50885"/>
    </source>
</evidence>
<keyword evidence="3" id="KW-1133">Transmembrane helix</keyword>
<dbReference type="STRING" id="1524254.PHACT_02885"/>
<dbReference type="AlphaFoldDB" id="A0A1E8CII0"/>
<evidence type="ECO:0000313" key="11">
    <source>
        <dbReference type="Proteomes" id="UP000175669"/>
    </source>
</evidence>
<accession>A0A1E8CII0</accession>
<dbReference type="GO" id="GO:0004888">
    <property type="term" value="F:transmembrane signaling receptor activity"/>
    <property type="evidence" value="ECO:0007669"/>
    <property type="project" value="InterPro"/>
</dbReference>
<evidence type="ECO:0000256" key="6">
    <source>
        <dbReference type="ARBA" id="ARBA00029447"/>
    </source>
</evidence>
<comment type="caution">
    <text evidence="10">The sequence shown here is derived from an EMBL/GenBank/DDBJ whole genome shotgun (WGS) entry which is preliminary data.</text>
</comment>
<comment type="similarity">
    <text evidence="6">Belongs to the methyl-accepting chemotaxis (MCP) protein family.</text>
</comment>
<dbReference type="SUPFAM" id="SSF58104">
    <property type="entry name" value="Methyl-accepting chemotaxis protein (MCP) signaling domain"/>
    <property type="match status" value="1"/>
</dbReference>
<dbReference type="GO" id="GO:0016020">
    <property type="term" value="C:membrane"/>
    <property type="evidence" value="ECO:0007669"/>
    <property type="project" value="UniProtKB-SubCell"/>
</dbReference>
<keyword evidence="2" id="KW-0812">Transmembrane</keyword>
<evidence type="ECO:0000256" key="3">
    <source>
        <dbReference type="ARBA" id="ARBA00022989"/>
    </source>
</evidence>
<dbReference type="PRINTS" id="PR00260">
    <property type="entry name" value="CHEMTRNSDUCR"/>
</dbReference>
<dbReference type="Pfam" id="PF00015">
    <property type="entry name" value="MCPsignal"/>
    <property type="match status" value="1"/>
</dbReference>
<evidence type="ECO:0008006" key="12">
    <source>
        <dbReference type="Google" id="ProtNLM"/>
    </source>
</evidence>
<dbReference type="Proteomes" id="UP000175669">
    <property type="component" value="Unassembled WGS sequence"/>
</dbReference>
<sequence length="547" mass="60150">MVPAILVLLLVLAVLLFITSTGALRWTAVITAVAGIALFLLWRQTSVVAGVTALVRVLRDANDAQGDLSSIMPEVGDQAERETARLFNQFMERLRAALDDLRHHTIHVSLTSAMGRKIAEEASRDAGKQEDFSEIIYRSSEETATAIDELSRWTNNIADVNSSNLSTARGAVEELLHANGQIANVGGMMQQFHGTVGQLETTSENIRGILSTVQGFAAQTNMLALNAAIEAARAGEQGRGFAVVADEVRDLAVKVRGSADEIGNLLEEMIGVVSKTSSGTEQMIRETGQARESIDKSAGEFKQMVNGFESTHSDLLQVSAAAEQLSVNNQDIRSRSHEIRELGSRIRVDMDKNNEQTHELLESTDKALHKLCEFRIGRGPLEQVLEIVEQRRDQLEPAMAKLQSSGVDMFDRNHQTIAGTNPVKFDVSYARAFQQGCQHLIDAWAKEEDGALYCLPLDSKGYVAVHRSELSQEPTGDPAVDLAKSRHMRFFQSRDIPYMGRFRLQSYLRDTGEVMFNLSVPVHINGQYWGGLFMGLPATRLGISTPA</sequence>
<keyword evidence="4" id="KW-0472">Membrane</keyword>
<evidence type="ECO:0000256" key="7">
    <source>
        <dbReference type="PROSITE-ProRule" id="PRU00284"/>
    </source>
</evidence>
<dbReference type="PROSITE" id="PS50111">
    <property type="entry name" value="CHEMOTAXIS_TRANSDUC_2"/>
    <property type="match status" value="1"/>
</dbReference>
<dbReference type="SMART" id="SM00283">
    <property type="entry name" value="MA"/>
    <property type="match status" value="1"/>
</dbReference>
<dbReference type="InterPro" id="IPR004089">
    <property type="entry name" value="MCPsignal_dom"/>
</dbReference>
<name>A0A1E8CII0_9GAMM</name>
<dbReference type="EMBL" id="MASR01000001">
    <property type="protein sequence ID" value="OFE12208.1"/>
    <property type="molecule type" value="Genomic_DNA"/>
</dbReference>
<evidence type="ECO:0000256" key="2">
    <source>
        <dbReference type="ARBA" id="ARBA00022692"/>
    </source>
</evidence>
<feature type="domain" description="HAMP" evidence="9">
    <location>
        <begin position="45"/>
        <end position="99"/>
    </location>
</feature>
<reference evidence="11" key="1">
    <citation type="submission" date="2016-07" db="EMBL/GenBank/DDBJ databases">
        <authorList>
            <person name="Florea S."/>
            <person name="Webb J.S."/>
            <person name="Jaromczyk J."/>
            <person name="Schardl C.L."/>
        </authorList>
    </citation>
    <scope>NUCLEOTIDE SEQUENCE [LARGE SCALE GENOMIC DNA]</scope>
    <source>
        <strain evidence="11">KCTC 42131</strain>
    </source>
</reference>
<dbReference type="PANTHER" id="PTHR32089:SF112">
    <property type="entry name" value="LYSOZYME-LIKE PROTEIN-RELATED"/>
    <property type="match status" value="1"/>
</dbReference>
<dbReference type="GO" id="GO:0007165">
    <property type="term" value="P:signal transduction"/>
    <property type="evidence" value="ECO:0007669"/>
    <property type="project" value="UniProtKB-KW"/>
</dbReference>
<evidence type="ECO:0000313" key="10">
    <source>
        <dbReference type="EMBL" id="OFE12208.1"/>
    </source>
</evidence>
<evidence type="ECO:0000256" key="1">
    <source>
        <dbReference type="ARBA" id="ARBA00004370"/>
    </source>
</evidence>
<dbReference type="InterPro" id="IPR003660">
    <property type="entry name" value="HAMP_dom"/>
</dbReference>